<gene>
    <name evidence="1" type="ORF">LTR36_006267</name>
</gene>
<sequence length="264" mass="29934">MASCDMTPTHAELKRDIGIEQRCYLFGLPEELRLIIYEKALSFTRIEIKSYDTPSIQLLSDNDIATTRFHVYGAKGSASPQLLRTCRQVHQEGERLLYRPECLCIQLSWAGSVQEDTEDADDPRRQIINMHNLRSLRRLDTLDVEFIVGHSTVEDDVRYSRVLGKMVHRGLQVNQLNLVVWAAPILNEVDDGPATAGIQRMLHSAIAPVRAVKCVAKLGDWSYRWCEGADSQWEQEAFEPDPEADAREAALHGEIYELVKQSVA</sequence>
<name>A0AAV9JCG1_9PEZI</name>
<dbReference type="PANTHER" id="PTHR42085">
    <property type="entry name" value="F-BOX DOMAIN-CONTAINING PROTEIN"/>
    <property type="match status" value="1"/>
</dbReference>
<organism evidence="1 2">
    <name type="scientific">Oleoguttula mirabilis</name>
    <dbReference type="NCBI Taxonomy" id="1507867"/>
    <lineage>
        <taxon>Eukaryota</taxon>
        <taxon>Fungi</taxon>
        <taxon>Dikarya</taxon>
        <taxon>Ascomycota</taxon>
        <taxon>Pezizomycotina</taxon>
        <taxon>Dothideomycetes</taxon>
        <taxon>Dothideomycetidae</taxon>
        <taxon>Mycosphaerellales</taxon>
        <taxon>Teratosphaeriaceae</taxon>
        <taxon>Oleoguttula</taxon>
    </lineage>
</organism>
<protein>
    <submittedName>
        <fullName evidence="1">Uncharacterized protein</fullName>
    </submittedName>
</protein>
<accession>A0AAV9JCG1</accession>
<dbReference type="AlphaFoldDB" id="A0AAV9JCG1"/>
<comment type="caution">
    <text evidence="1">The sequence shown here is derived from an EMBL/GenBank/DDBJ whole genome shotgun (WGS) entry which is preliminary data.</text>
</comment>
<proteinExistence type="predicted"/>
<dbReference type="InterPro" id="IPR038883">
    <property type="entry name" value="AN11006-like"/>
</dbReference>
<reference evidence="1 2" key="1">
    <citation type="submission" date="2021-11" db="EMBL/GenBank/DDBJ databases">
        <title>Black yeast isolated from Biological Soil Crust.</title>
        <authorList>
            <person name="Kurbessoian T."/>
        </authorList>
    </citation>
    <scope>NUCLEOTIDE SEQUENCE [LARGE SCALE GENOMIC DNA]</scope>
    <source>
        <strain evidence="1 2">CCFEE 5522</strain>
    </source>
</reference>
<dbReference type="EMBL" id="JAVFHQ010000039">
    <property type="protein sequence ID" value="KAK4542695.1"/>
    <property type="molecule type" value="Genomic_DNA"/>
</dbReference>
<dbReference type="PANTHER" id="PTHR42085:SF2">
    <property type="entry name" value="F-BOX DOMAIN-CONTAINING PROTEIN"/>
    <property type="match status" value="1"/>
</dbReference>
<dbReference type="Proteomes" id="UP001324427">
    <property type="component" value="Unassembled WGS sequence"/>
</dbReference>
<keyword evidence="2" id="KW-1185">Reference proteome</keyword>
<evidence type="ECO:0000313" key="2">
    <source>
        <dbReference type="Proteomes" id="UP001324427"/>
    </source>
</evidence>
<evidence type="ECO:0000313" key="1">
    <source>
        <dbReference type="EMBL" id="KAK4542695.1"/>
    </source>
</evidence>